<dbReference type="NCBIfam" id="NF033561">
    <property type="entry name" value="macrolact_Ik_Al"/>
    <property type="match status" value="1"/>
</dbReference>
<accession>A0A4R6UF03</accession>
<comment type="caution">
    <text evidence="2">The sequence shown here is derived from an EMBL/GenBank/DDBJ whole genome shotgun (WGS) entry which is preliminary data.</text>
</comment>
<evidence type="ECO:0000259" key="1">
    <source>
        <dbReference type="Pfam" id="PF00733"/>
    </source>
</evidence>
<gene>
    <name evidence="2" type="ORF">EV190_13212</name>
</gene>
<dbReference type="Proteomes" id="UP000295281">
    <property type="component" value="Unassembled WGS sequence"/>
</dbReference>
<dbReference type="RefSeq" id="WP_133743529.1">
    <property type="nucleotide sequence ID" value="NZ_SNYN01000032.1"/>
</dbReference>
<dbReference type="InterPro" id="IPR001962">
    <property type="entry name" value="Asn_synthase"/>
</dbReference>
<dbReference type="Pfam" id="PF00733">
    <property type="entry name" value="Asn_synthase"/>
    <property type="match status" value="1"/>
</dbReference>
<evidence type="ECO:0000313" key="3">
    <source>
        <dbReference type="Proteomes" id="UP000295281"/>
    </source>
</evidence>
<reference evidence="2 3" key="1">
    <citation type="submission" date="2019-03" db="EMBL/GenBank/DDBJ databases">
        <title>Genomic Encyclopedia of Type Strains, Phase IV (KMG-IV): sequencing the most valuable type-strain genomes for metagenomic binning, comparative biology and taxonomic classification.</title>
        <authorList>
            <person name="Goeker M."/>
        </authorList>
    </citation>
    <scope>NUCLEOTIDE SEQUENCE [LARGE SCALE GENOMIC DNA]</scope>
    <source>
        <strain evidence="2 3">DSM 46770</strain>
    </source>
</reference>
<name>A0A4R6UF03_9ACTN</name>
<sequence>MWFGGSGGPRAGWRRPVSSRPVWPDSAGFWDSGDWPRHERKTVERGGVRVAVFGPCGVSRNELEALAASDAPDDMAWRWPGSYTVVRLDHEGTTIWTDLGWAQPVYILTTRGVTTWASSSLLLASLNGHRPDLSQITDRLIDPDLSESAARRSWFAGVERLPPGHRVTLARDGTVGVGRVWVPRHKHGLDHPALLRTELDAAVRLRVDTADAPSTDFSGGFDSTALGLIAAEHLYPRRRRIIASTVHPSGVTSGGDLDYAREAGWHPGLHHVWLPLGDEHAPYQELDRVPATDEPAPTTVSHAYFSAQLHWLAREHGCDLHMTGDGGDGLLLTQVGYLADLARAGKAVRAVRETALWAHVRKKSWFDVLGSIRKSSSPQEGRPWVNKVAREQEAPVAELFEPCTRSQRSVISAVLPAGRTARSDAQIAERCGIGLHNPYFDSRIIDTCLAVPTRELPGPARYKPLMAEAMAGLFPPRLARRTTKGDASADHYGGLRKALPRITDMLDGHLAALGLIDVPRLRRVVADTAAGLSSDLYPVESAVAVETWLRALTARPTTTWLIERTEART</sequence>
<dbReference type="InterPro" id="IPR014729">
    <property type="entry name" value="Rossmann-like_a/b/a_fold"/>
</dbReference>
<feature type="domain" description="Asparagine synthetase" evidence="1">
    <location>
        <begin position="195"/>
        <end position="550"/>
    </location>
</feature>
<dbReference type="GO" id="GO:0006529">
    <property type="term" value="P:asparagine biosynthetic process"/>
    <property type="evidence" value="ECO:0007669"/>
    <property type="project" value="InterPro"/>
</dbReference>
<keyword evidence="3" id="KW-1185">Reference proteome</keyword>
<dbReference type="OrthoDB" id="7053173at2"/>
<proteinExistence type="predicted"/>
<dbReference type="GO" id="GO:0004066">
    <property type="term" value="F:asparagine synthase (glutamine-hydrolyzing) activity"/>
    <property type="evidence" value="ECO:0007669"/>
    <property type="project" value="InterPro"/>
</dbReference>
<dbReference type="Gene3D" id="3.40.50.620">
    <property type="entry name" value="HUPs"/>
    <property type="match status" value="1"/>
</dbReference>
<dbReference type="SUPFAM" id="SSF52402">
    <property type="entry name" value="Adenine nucleotide alpha hydrolases-like"/>
    <property type="match status" value="1"/>
</dbReference>
<dbReference type="InterPro" id="IPR029055">
    <property type="entry name" value="Ntn_hydrolases_N"/>
</dbReference>
<dbReference type="AlphaFoldDB" id="A0A4R6UF03"/>
<organism evidence="2 3">
    <name type="scientific">Actinorugispora endophytica</name>
    <dbReference type="NCBI Taxonomy" id="1605990"/>
    <lineage>
        <taxon>Bacteria</taxon>
        <taxon>Bacillati</taxon>
        <taxon>Actinomycetota</taxon>
        <taxon>Actinomycetes</taxon>
        <taxon>Streptosporangiales</taxon>
        <taxon>Nocardiopsidaceae</taxon>
        <taxon>Actinorugispora</taxon>
    </lineage>
</organism>
<dbReference type="EMBL" id="SNYN01000032">
    <property type="protein sequence ID" value="TDQ45390.1"/>
    <property type="molecule type" value="Genomic_DNA"/>
</dbReference>
<dbReference type="SUPFAM" id="SSF56235">
    <property type="entry name" value="N-terminal nucleophile aminohydrolases (Ntn hydrolases)"/>
    <property type="match status" value="1"/>
</dbReference>
<evidence type="ECO:0000313" key="2">
    <source>
        <dbReference type="EMBL" id="TDQ45390.1"/>
    </source>
</evidence>
<protein>
    <submittedName>
        <fullName evidence="2">Asparagine synthase (Glutamine-hydrolysing)</fullName>
    </submittedName>
</protein>